<evidence type="ECO:0000313" key="2">
    <source>
        <dbReference type="Proteomes" id="UP000257109"/>
    </source>
</evidence>
<feature type="non-terminal residue" evidence="1">
    <location>
        <position position="98"/>
    </location>
</feature>
<reference evidence="1" key="1">
    <citation type="submission" date="2018-05" db="EMBL/GenBank/DDBJ databases">
        <title>Draft genome of Mucuna pruriens seed.</title>
        <authorList>
            <person name="Nnadi N.E."/>
            <person name="Vos R."/>
            <person name="Hasami M.H."/>
            <person name="Devisetty U.K."/>
            <person name="Aguiy J.C."/>
        </authorList>
    </citation>
    <scope>NUCLEOTIDE SEQUENCE [LARGE SCALE GENOMIC DNA]</scope>
    <source>
        <strain evidence="1">JCA_2017</strain>
    </source>
</reference>
<dbReference type="Proteomes" id="UP000257109">
    <property type="component" value="Unassembled WGS sequence"/>
</dbReference>
<name>A0A371GNF9_MUCPR</name>
<feature type="non-terminal residue" evidence="1">
    <location>
        <position position="1"/>
    </location>
</feature>
<accession>A0A371GNF9</accession>
<comment type="caution">
    <text evidence="1">The sequence shown here is derived from an EMBL/GenBank/DDBJ whole genome shotgun (WGS) entry which is preliminary data.</text>
</comment>
<dbReference type="OrthoDB" id="1812316at2759"/>
<organism evidence="1 2">
    <name type="scientific">Mucuna pruriens</name>
    <name type="common">Velvet bean</name>
    <name type="synonym">Dolichos pruriens</name>
    <dbReference type="NCBI Taxonomy" id="157652"/>
    <lineage>
        <taxon>Eukaryota</taxon>
        <taxon>Viridiplantae</taxon>
        <taxon>Streptophyta</taxon>
        <taxon>Embryophyta</taxon>
        <taxon>Tracheophyta</taxon>
        <taxon>Spermatophyta</taxon>
        <taxon>Magnoliopsida</taxon>
        <taxon>eudicotyledons</taxon>
        <taxon>Gunneridae</taxon>
        <taxon>Pentapetalae</taxon>
        <taxon>rosids</taxon>
        <taxon>fabids</taxon>
        <taxon>Fabales</taxon>
        <taxon>Fabaceae</taxon>
        <taxon>Papilionoideae</taxon>
        <taxon>50 kb inversion clade</taxon>
        <taxon>NPAAA clade</taxon>
        <taxon>indigoferoid/millettioid clade</taxon>
        <taxon>Phaseoleae</taxon>
        <taxon>Mucuna</taxon>
    </lineage>
</organism>
<protein>
    <submittedName>
        <fullName evidence="1">Uncharacterized protein</fullName>
    </submittedName>
</protein>
<sequence>MDHLKSFLKRGETFCLRFTWVGDLIKYKAPNLVGSWIKDLLCSILQNINELKLLHQLILKPLMAGSTLEVRSAAGMKPLPAACGEAGNPKNILLAGIL</sequence>
<evidence type="ECO:0000313" key="1">
    <source>
        <dbReference type="EMBL" id="RDX92105.1"/>
    </source>
</evidence>
<dbReference type="AlphaFoldDB" id="A0A371GNF9"/>
<proteinExistence type="predicted"/>
<dbReference type="EMBL" id="QJKJ01004949">
    <property type="protein sequence ID" value="RDX92105.1"/>
    <property type="molecule type" value="Genomic_DNA"/>
</dbReference>
<gene>
    <name evidence="1" type="ORF">CR513_25817</name>
</gene>
<keyword evidence="2" id="KW-1185">Reference proteome</keyword>